<keyword evidence="2" id="KW-1185">Reference proteome</keyword>
<protein>
    <recommendedName>
        <fullName evidence="3">Alpha/beta hydrolase</fullName>
    </recommendedName>
</protein>
<dbReference type="InterPro" id="IPR029058">
    <property type="entry name" value="AB_hydrolase_fold"/>
</dbReference>
<dbReference type="Proteomes" id="UP000477911">
    <property type="component" value="Unassembled WGS sequence"/>
</dbReference>
<evidence type="ECO:0000313" key="2">
    <source>
        <dbReference type="Proteomes" id="UP000477911"/>
    </source>
</evidence>
<name>A0A6L7FX41_9RHOB</name>
<gene>
    <name evidence="1" type="ORF">GR170_01085</name>
</gene>
<dbReference type="SUPFAM" id="SSF53474">
    <property type="entry name" value="alpha/beta-Hydrolases"/>
    <property type="match status" value="1"/>
</dbReference>
<accession>A0A6L7FX41</accession>
<sequence length="351" mass="38479">MSARDLAPPARDERFSDWALLRRRGARRLVIAFSGIDCKKGRFAYYDVLARQDCDQLLLNCPDNGWFFDGVPLERGDASRGQTLDFLRELAACYDEVLMLGGSMGAYGALLYGAGLPGAKVLAMSPEIYGGLRRGFFLRCAGVAGPPPGLSALLARSPDFRPWILVGEKVASDLFCLTEVPPARVISLKNCPHTIPAYLESRFGLAALIPALSEDRLEPMLAPLRGEMSRYPDLAALLYLLDLGRLPVARAMGYLGTLPPDLYLRGYLALAIARAFERQDRPDMALRLAAEARTVNPGDMEAQALHDRLWTALEGRPPAPRFRAHVDADLCAVRAYRAQLDQLEALHGPAG</sequence>
<dbReference type="AlphaFoldDB" id="A0A6L7FX41"/>
<proteinExistence type="predicted"/>
<evidence type="ECO:0000313" key="1">
    <source>
        <dbReference type="EMBL" id="MXN16411.1"/>
    </source>
</evidence>
<reference evidence="1 2" key="1">
    <citation type="submission" date="2019-12" db="EMBL/GenBank/DDBJ databases">
        <authorList>
            <person name="Li M."/>
        </authorList>
    </citation>
    <scope>NUCLEOTIDE SEQUENCE [LARGE SCALE GENOMIC DNA]</scope>
    <source>
        <strain evidence="1 2">GBMRC 2024</strain>
    </source>
</reference>
<organism evidence="1 2">
    <name type="scientific">Pseudooceanicola albus</name>
    <dbReference type="NCBI Taxonomy" id="2692189"/>
    <lineage>
        <taxon>Bacteria</taxon>
        <taxon>Pseudomonadati</taxon>
        <taxon>Pseudomonadota</taxon>
        <taxon>Alphaproteobacteria</taxon>
        <taxon>Rhodobacterales</taxon>
        <taxon>Paracoccaceae</taxon>
        <taxon>Pseudooceanicola</taxon>
    </lineage>
</organism>
<dbReference type="RefSeq" id="WP_160890951.1">
    <property type="nucleotide sequence ID" value="NZ_WUMU01000001.1"/>
</dbReference>
<evidence type="ECO:0008006" key="3">
    <source>
        <dbReference type="Google" id="ProtNLM"/>
    </source>
</evidence>
<comment type="caution">
    <text evidence="1">The sequence shown here is derived from an EMBL/GenBank/DDBJ whole genome shotgun (WGS) entry which is preliminary data.</text>
</comment>
<dbReference type="EMBL" id="WUMU01000001">
    <property type="protein sequence ID" value="MXN16411.1"/>
    <property type="molecule type" value="Genomic_DNA"/>
</dbReference>